<reference evidence="2 3" key="1">
    <citation type="submission" date="2023-08" db="EMBL/GenBank/DDBJ databases">
        <authorList>
            <person name="Roldan D.M."/>
            <person name="Menes R.J."/>
        </authorList>
    </citation>
    <scope>NUCLEOTIDE SEQUENCE [LARGE SCALE GENOMIC DNA]</scope>
    <source>
        <strain evidence="2 3">CCM 2812</strain>
    </source>
</reference>
<evidence type="ECO:0000313" key="3">
    <source>
        <dbReference type="Proteomes" id="UP001235760"/>
    </source>
</evidence>
<gene>
    <name evidence="2" type="ORF">Q8X39_15695</name>
</gene>
<dbReference type="Pfam" id="PF12697">
    <property type="entry name" value="Abhydrolase_6"/>
    <property type="match status" value="1"/>
</dbReference>
<name>A0ABT9G6H0_LEPDI</name>
<organism evidence="2 3">
    <name type="scientific">Leptothrix discophora</name>
    <dbReference type="NCBI Taxonomy" id="89"/>
    <lineage>
        <taxon>Bacteria</taxon>
        <taxon>Pseudomonadati</taxon>
        <taxon>Pseudomonadota</taxon>
        <taxon>Betaproteobacteria</taxon>
        <taxon>Burkholderiales</taxon>
        <taxon>Sphaerotilaceae</taxon>
        <taxon>Leptothrix</taxon>
    </lineage>
</organism>
<keyword evidence="2" id="KW-0378">Hydrolase</keyword>
<keyword evidence="3" id="KW-1185">Reference proteome</keyword>
<dbReference type="RefSeq" id="WP_305750623.1">
    <property type="nucleotide sequence ID" value="NZ_JAUZEE010000009.1"/>
</dbReference>
<dbReference type="PANTHER" id="PTHR43433">
    <property type="entry name" value="HYDROLASE, ALPHA/BETA FOLD FAMILY PROTEIN"/>
    <property type="match status" value="1"/>
</dbReference>
<dbReference type="InterPro" id="IPR050471">
    <property type="entry name" value="AB_hydrolase"/>
</dbReference>
<dbReference type="InterPro" id="IPR029058">
    <property type="entry name" value="AB_hydrolase_fold"/>
</dbReference>
<protein>
    <submittedName>
        <fullName evidence="2">Alpha/beta hydrolase</fullName>
    </submittedName>
</protein>
<dbReference type="PANTHER" id="PTHR43433:SF1">
    <property type="entry name" value="BLL5160 PROTEIN"/>
    <property type="match status" value="1"/>
</dbReference>
<comment type="caution">
    <text evidence="2">The sequence shown here is derived from an EMBL/GenBank/DDBJ whole genome shotgun (WGS) entry which is preliminary data.</text>
</comment>
<proteinExistence type="predicted"/>
<evidence type="ECO:0000313" key="2">
    <source>
        <dbReference type="EMBL" id="MDP4302080.1"/>
    </source>
</evidence>
<dbReference type="Proteomes" id="UP001235760">
    <property type="component" value="Unassembled WGS sequence"/>
</dbReference>
<dbReference type="InterPro" id="IPR000073">
    <property type="entry name" value="AB_hydrolase_1"/>
</dbReference>
<feature type="domain" description="AB hydrolase-1" evidence="1">
    <location>
        <begin position="16"/>
        <end position="271"/>
    </location>
</feature>
<accession>A0ABT9G6H0</accession>
<dbReference type="GO" id="GO:0016787">
    <property type="term" value="F:hydrolase activity"/>
    <property type="evidence" value="ECO:0007669"/>
    <property type="project" value="UniProtKB-KW"/>
</dbReference>
<sequence length="278" mass="30139">MATRGADGAAPIPVWLLVRGLSRSTAHWGELPQALQAALRRQGQPEARVLGLDLPGNGRLWRERSPATIGAMTESLRTQWQDQQRALRATLADRPLALHLLTLSMGGMVGLDWARRHPGELSRLVLVNSSLSGLAPLHWRMRPSAWPTLLRLLALPVGDRACERALHALTSREPASRREATVAAWTALRQAERVSRPNVLRQLVAAARYRVDGPKALAGLGLPVQVICSAGDALVDPRCSQRLAAALGTRPVCHPQAGHDLALDAPDWLIEQVTALAD</sequence>
<dbReference type="SUPFAM" id="SSF53474">
    <property type="entry name" value="alpha/beta-Hydrolases"/>
    <property type="match status" value="1"/>
</dbReference>
<dbReference type="Gene3D" id="3.40.50.1820">
    <property type="entry name" value="alpha/beta hydrolase"/>
    <property type="match status" value="1"/>
</dbReference>
<dbReference type="EMBL" id="JAUZEE010000009">
    <property type="protein sequence ID" value="MDP4302080.1"/>
    <property type="molecule type" value="Genomic_DNA"/>
</dbReference>
<evidence type="ECO:0000259" key="1">
    <source>
        <dbReference type="Pfam" id="PF12697"/>
    </source>
</evidence>